<sequence length="67" mass="7544">MANVGDRFKTSDKCKASGEYVFDGYTDGPTGKQPTQEEREISLETGEEFPPIRSTGRGAYWKLLRLQ</sequence>
<accession>A0ABT5E801</accession>
<organism evidence="1 2">
    <name type="scientific">Nannocystis bainbridge</name>
    <dbReference type="NCBI Taxonomy" id="2995303"/>
    <lineage>
        <taxon>Bacteria</taxon>
        <taxon>Pseudomonadati</taxon>
        <taxon>Myxococcota</taxon>
        <taxon>Polyangia</taxon>
        <taxon>Nannocystales</taxon>
        <taxon>Nannocystaceae</taxon>
        <taxon>Nannocystis</taxon>
    </lineage>
</organism>
<dbReference type="RefSeq" id="WP_272090486.1">
    <property type="nucleotide sequence ID" value="NZ_JAQNDL010000003.1"/>
</dbReference>
<comment type="caution">
    <text evidence="1">The sequence shown here is derived from an EMBL/GenBank/DDBJ whole genome shotgun (WGS) entry which is preliminary data.</text>
</comment>
<evidence type="ECO:0000313" key="1">
    <source>
        <dbReference type="EMBL" id="MDC0721987.1"/>
    </source>
</evidence>
<protein>
    <submittedName>
        <fullName evidence="1">YjzC family protein</fullName>
    </submittedName>
</protein>
<dbReference type="Pfam" id="PF14168">
    <property type="entry name" value="YjzC"/>
    <property type="match status" value="1"/>
</dbReference>
<evidence type="ECO:0000313" key="2">
    <source>
        <dbReference type="Proteomes" id="UP001221686"/>
    </source>
</evidence>
<reference evidence="1 2" key="1">
    <citation type="submission" date="2022-11" db="EMBL/GenBank/DDBJ databases">
        <title>Minimal conservation of predation-associated metabolite biosynthetic gene clusters underscores biosynthetic potential of Myxococcota including descriptions for ten novel species: Archangium lansinium sp. nov., Myxococcus landrumus sp. nov., Nannocystis bai.</title>
        <authorList>
            <person name="Ahearne A."/>
            <person name="Stevens C."/>
            <person name="Dowd S."/>
        </authorList>
    </citation>
    <scope>NUCLEOTIDE SEQUENCE [LARGE SCALE GENOMIC DNA]</scope>
    <source>
        <strain evidence="1 2">BB15-2</strain>
    </source>
</reference>
<dbReference type="Proteomes" id="UP001221686">
    <property type="component" value="Unassembled WGS sequence"/>
</dbReference>
<gene>
    <name evidence="1" type="ORF">POL25_34090</name>
</gene>
<proteinExistence type="predicted"/>
<name>A0ABT5E801_9BACT</name>
<dbReference type="EMBL" id="JAQNDL010000003">
    <property type="protein sequence ID" value="MDC0721987.1"/>
    <property type="molecule type" value="Genomic_DNA"/>
</dbReference>
<keyword evidence="2" id="KW-1185">Reference proteome</keyword>
<dbReference type="InterPro" id="IPR025549">
    <property type="entry name" value="YjzC"/>
</dbReference>